<keyword evidence="1" id="KW-0812">Transmembrane</keyword>
<protein>
    <submittedName>
        <fullName evidence="2">Zinc ribbon domain-containing protein</fullName>
    </submittedName>
</protein>
<gene>
    <name evidence="2" type="ORF">WMO39_08020</name>
</gene>
<comment type="caution">
    <text evidence="2">The sequence shown here is derived from an EMBL/GenBank/DDBJ whole genome shotgun (WGS) entry which is preliminary data.</text>
</comment>
<feature type="transmembrane region" description="Helical" evidence="1">
    <location>
        <begin position="174"/>
        <end position="198"/>
    </location>
</feature>
<proteinExistence type="predicted"/>
<reference evidence="2 3" key="1">
    <citation type="submission" date="2024-03" db="EMBL/GenBank/DDBJ databases">
        <title>Human intestinal bacterial collection.</title>
        <authorList>
            <person name="Pauvert C."/>
            <person name="Hitch T.C.A."/>
            <person name="Clavel T."/>
        </authorList>
    </citation>
    <scope>NUCLEOTIDE SEQUENCE [LARGE SCALE GENOMIC DNA]</scope>
    <source>
        <strain evidence="2 3">CLA-JM-H38</strain>
    </source>
</reference>
<keyword evidence="1" id="KW-1133">Transmembrane helix</keyword>
<dbReference type="RefSeq" id="WP_367286099.1">
    <property type="nucleotide sequence ID" value="NZ_JBBMEZ010000021.1"/>
</dbReference>
<accession>A0ABV1FA83</accession>
<sequence length="385" mass="41360">MINSIPYYPYQQNVQILKGFFSKPLTLICAIVSGLTCILGMFSINTRAGSTNISFSSGTGGSISILLCIALILLYAKCRSNDPMPFGATVTLIKIYSIIEIVIGGLALLAFTGITFLLALVLQGQEVFGYILILCIFAIPIALVTLIHGIGLLLWSDSIKKGATSVYLKSRGSILLAVSSILSIIVSVASAIASFIFIKEYGPEISAYLHHLAEENPNFNFSGLFDSSDPMNSLFISAAGVVTVLNTVLSAVFYALLAALAISFHTYIKKYTNGINFGSGHSPEYDAQQNAVPVPPVAPVTNEMPTEGIQPPVQQPIDFQPQSVDFGSMDATSDNKQINTQFENPYMQAVADDMSDKSNTVVCPNCHAQCNNDMKFCGNCGTKLK</sequence>
<keyword evidence="1" id="KW-0472">Membrane</keyword>
<organism evidence="2 3">
    <name type="scientific">Ruminococcoides intestinale</name>
    <dbReference type="NCBI Taxonomy" id="3133162"/>
    <lineage>
        <taxon>Bacteria</taxon>
        <taxon>Bacillati</taxon>
        <taxon>Bacillota</taxon>
        <taxon>Clostridia</taxon>
        <taxon>Eubacteriales</taxon>
        <taxon>Oscillospiraceae</taxon>
        <taxon>Ruminococcoides</taxon>
    </lineage>
</organism>
<feature type="transmembrane region" description="Helical" evidence="1">
    <location>
        <begin position="128"/>
        <end position="154"/>
    </location>
</feature>
<evidence type="ECO:0000313" key="2">
    <source>
        <dbReference type="EMBL" id="MEQ2470272.1"/>
    </source>
</evidence>
<keyword evidence="3" id="KW-1185">Reference proteome</keyword>
<feature type="transmembrane region" description="Helical" evidence="1">
    <location>
        <begin position="234"/>
        <end position="262"/>
    </location>
</feature>
<evidence type="ECO:0000256" key="1">
    <source>
        <dbReference type="SAM" id="Phobius"/>
    </source>
</evidence>
<feature type="transmembrane region" description="Helical" evidence="1">
    <location>
        <begin position="56"/>
        <end position="76"/>
    </location>
</feature>
<feature type="transmembrane region" description="Helical" evidence="1">
    <location>
        <begin position="97"/>
        <end position="122"/>
    </location>
</feature>
<feature type="transmembrane region" description="Helical" evidence="1">
    <location>
        <begin position="25"/>
        <end position="44"/>
    </location>
</feature>
<dbReference type="Proteomes" id="UP001490816">
    <property type="component" value="Unassembled WGS sequence"/>
</dbReference>
<dbReference type="EMBL" id="JBBMEZ010000021">
    <property type="protein sequence ID" value="MEQ2470272.1"/>
    <property type="molecule type" value="Genomic_DNA"/>
</dbReference>
<evidence type="ECO:0000313" key="3">
    <source>
        <dbReference type="Proteomes" id="UP001490816"/>
    </source>
</evidence>
<name>A0ABV1FA83_9FIRM</name>